<dbReference type="CDD" id="cd05233">
    <property type="entry name" value="SDR_c"/>
    <property type="match status" value="1"/>
</dbReference>
<dbReference type="PANTHER" id="PTHR24322">
    <property type="entry name" value="PKSB"/>
    <property type="match status" value="1"/>
</dbReference>
<dbReference type="KEGG" id="nwl:NWFMUON74_60640"/>
<name>A0A7G1KT53_9NOCA</name>
<dbReference type="EMBL" id="AP023396">
    <property type="protein sequence ID" value="BCK58292.1"/>
    <property type="molecule type" value="Genomic_DNA"/>
</dbReference>
<evidence type="ECO:0000256" key="1">
    <source>
        <dbReference type="ARBA" id="ARBA00006484"/>
    </source>
</evidence>
<sequence>MNVFGTGYPAIDLREARVLITGGGRGIGQATAELFAGKGSRVAVADVDGAAARAVAAALGGRAYELDVRDRAGWAAVVADLGGVDVLVNNAGVMPAGAFLAEPDAVGHTTIDVNVWGLIHGMRAVVPGMTERGRGHVVNVASLAGKIPLPGLAVYNASKFAAVGLSAATRLEFAEHGVSVSCVLPSAVRTRLSSGLALGHGLPTVDPEDVAAAIVKTCRTRRAEVAVPGYLDPVDLALAAAPEPAVRLVRRLFRGDRALHPSDRQTRAAYENQIRAIAENSGEDRPDIRNTDRTAIRTEYLGPEGVPRNS</sequence>
<keyword evidence="6" id="KW-1185">Reference proteome</keyword>
<dbReference type="SUPFAM" id="SSF51735">
    <property type="entry name" value="NAD(P)-binding Rossmann-fold domains"/>
    <property type="match status" value="1"/>
</dbReference>
<reference evidence="5 6" key="1">
    <citation type="submission" date="2020-08" db="EMBL/GenBank/DDBJ databases">
        <title>Genome Sequencing of Nocardia wallacei strain FMUON74 and assembly.</title>
        <authorList>
            <person name="Toyokawa M."/>
            <person name="Uesaka K."/>
        </authorList>
    </citation>
    <scope>NUCLEOTIDE SEQUENCE [LARGE SCALE GENOMIC DNA]</scope>
    <source>
        <strain evidence="5 6">FMUON74</strain>
    </source>
</reference>
<dbReference type="Proteomes" id="UP000516173">
    <property type="component" value="Chromosome"/>
</dbReference>
<organism evidence="5 6">
    <name type="scientific">Nocardia wallacei</name>
    <dbReference type="NCBI Taxonomy" id="480035"/>
    <lineage>
        <taxon>Bacteria</taxon>
        <taxon>Bacillati</taxon>
        <taxon>Actinomycetota</taxon>
        <taxon>Actinomycetes</taxon>
        <taxon>Mycobacteriales</taxon>
        <taxon>Nocardiaceae</taxon>
        <taxon>Nocardia</taxon>
    </lineage>
</organism>
<evidence type="ECO:0000313" key="6">
    <source>
        <dbReference type="Proteomes" id="UP000516173"/>
    </source>
</evidence>
<dbReference type="Gene3D" id="3.40.50.720">
    <property type="entry name" value="NAD(P)-binding Rossmann-like Domain"/>
    <property type="match status" value="1"/>
</dbReference>
<keyword evidence="2" id="KW-0560">Oxidoreductase</keyword>
<accession>A0A7G1KT53</accession>
<dbReference type="PRINTS" id="PR00081">
    <property type="entry name" value="GDHRDH"/>
</dbReference>
<dbReference type="PRINTS" id="PR00080">
    <property type="entry name" value="SDRFAMILY"/>
</dbReference>
<dbReference type="InterPro" id="IPR036291">
    <property type="entry name" value="NAD(P)-bd_dom_sf"/>
</dbReference>
<evidence type="ECO:0000256" key="3">
    <source>
        <dbReference type="RuleBase" id="RU000363"/>
    </source>
</evidence>
<dbReference type="GeneID" id="80350482"/>
<dbReference type="GO" id="GO:0016616">
    <property type="term" value="F:oxidoreductase activity, acting on the CH-OH group of donors, NAD or NADP as acceptor"/>
    <property type="evidence" value="ECO:0007669"/>
    <property type="project" value="TreeGrafter"/>
</dbReference>
<evidence type="ECO:0000256" key="4">
    <source>
        <dbReference type="SAM" id="MobiDB-lite"/>
    </source>
</evidence>
<dbReference type="InterPro" id="IPR002347">
    <property type="entry name" value="SDR_fam"/>
</dbReference>
<comment type="similarity">
    <text evidence="1 3">Belongs to the short-chain dehydrogenases/reductases (SDR) family.</text>
</comment>
<dbReference type="PANTHER" id="PTHR24322:SF736">
    <property type="entry name" value="RETINOL DEHYDROGENASE 10"/>
    <property type="match status" value="1"/>
</dbReference>
<protein>
    <submittedName>
        <fullName evidence="5">Putative short chain dehydrogenase/reductase</fullName>
    </submittedName>
</protein>
<evidence type="ECO:0000313" key="5">
    <source>
        <dbReference type="EMBL" id="BCK58292.1"/>
    </source>
</evidence>
<evidence type="ECO:0000256" key="2">
    <source>
        <dbReference type="ARBA" id="ARBA00023002"/>
    </source>
</evidence>
<dbReference type="InterPro" id="IPR020904">
    <property type="entry name" value="Sc_DH/Rdtase_CS"/>
</dbReference>
<feature type="compositionally biased region" description="Basic and acidic residues" evidence="4">
    <location>
        <begin position="282"/>
        <end position="296"/>
    </location>
</feature>
<dbReference type="AlphaFoldDB" id="A0A7G1KT53"/>
<dbReference type="RefSeq" id="WP_187685061.1">
    <property type="nucleotide sequence ID" value="NZ_AP023396.1"/>
</dbReference>
<feature type="region of interest" description="Disordered" evidence="4">
    <location>
        <begin position="280"/>
        <end position="310"/>
    </location>
</feature>
<dbReference type="PROSITE" id="PS00061">
    <property type="entry name" value="ADH_SHORT"/>
    <property type="match status" value="1"/>
</dbReference>
<dbReference type="Pfam" id="PF00106">
    <property type="entry name" value="adh_short"/>
    <property type="match status" value="1"/>
</dbReference>
<dbReference type="NCBIfam" id="NF005878">
    <property type="entry name" value="PRK07825.1"/>
    <property type="match status" value="1"/>
</dbReference>
<proteinExistence type="inferred from homology"/>
<gene>
    <name evidence="5" type="ORF">NWFMUON74_60640</name>
</gene>